<name>A8PKB0_9COXI</name>
<proteinExistence type="predicted"/>
<gene>
    <name evidence="1" type="ORF">RICGR_0287</name>
</gene>
<sequence>MSHFYHPTPPPRNPSGFWQRYENVFERRALIAEGRAAANSEVMHERLGNATANQQNDLDLGVCRECCSNASRLDSNVRSTCD</sequence>
<evidence type="ECO:0000313" key="1">
    <source>
        <dbReference type="EMBL" id="EDP45929.1"/>
    </source>
</evidence>
<evidence type="ECO:0000313" key="2">
    <source>
        <dbReference type="Proteomes" id="UP000054075"/>
    </source>
</evidence>
<dbReference type="STRING" id="59196.RICGR_0287"/>
<comment type="caution">
    <text evidence="1">The sequence shown here is derived from an EMBL/GenBank/DDBJ whole genome shotgun (WGS) entry which is preliminary data.</text>
</comment>
<dbReference type="Proteomes" id="UP000054075">
    <property type="component" value="Unassembled WGS sequence"/>
</dbReference>
<organism evidence="1 2">
    <name type="scientific">Rickettsiella grylli</name>
    <dbReference type="NCBI Taxonomy" id="59196"/>
    <lineage>
        <taxon>Bacteria</taxon>
        <taxon>Pseudomonadati</taxon>
        <taxon>Pseudomonadota</taxon>
        <taxon>Gammaproteobacteria</taxon>
        <taxon>Legionellales</taxon>
        <taxon>Coxiellaceae</taxon>
        <taxon>Rickettsiella</taxon>
    </lineage>
</organism>
<reference evidence="1" key="2">
    <citation type="submission" date="2007-10" db="EMBL/GenBank/DDBJ databases">
        <authorList>
            <person name="Myers G.S."/>
        </authorList>
    </citation>
    <scope>NUCLEOTIDE SEQUENCE [LARGE SCALE GENOMIC DNA]</scope>
</reference>
<dbReference type="EMBL" id="AAQJ02000001">
    <property type="protein sequence ID" value="EDP45929.1"/>
    <property type="molecule type" value="Genomic_DNA"/>
</dbReference>
<accession>A8PKB0</accession>
<dbReference type="AlphaFoldDB" id="A8PKB0"/>
<protein>
    <submittedName>
        <fullName evidence="1">Uncharacterized protein</fullName>
    </submittedName>
</protein>
<reference evidence="1" key="1">
    <citation type="submission" date="2006-04" db="EMBL/GenBank/DDBJ databases">
        <authorList>
            <person name="Seshadri R."/>
            <person name="Federici B.A."/>
        </authorList>
    </citation>
    <scope>NUCLEOTIDE SEQUENCE [LARGE SCALE GENOMIC DNA]</scope>
</reference>
<keyword evidence="2" id="KW-1185">Reference proteome</keyword>